<keyword evidence="3" id="KW-1185">Reference proteome</keyword>
<accession>A0A512NQK3</accession>
<proteinExistence type="predicted"/>
<reference evidence="2 3" key="1">
    <citation type="submission" date="2019-07" db="EMBL/GenBank/DDBJ databases">
        <title>Whole genome shotgun sequence of Reyranella soli NBRC 108950.</title>
        <authorList>
            <person name="Hosoyama A."/>
            <person name="Uohara A."/>
            <person name="Ohji S."/>
            <person name="Ichikawa N."/>
        </authorList>
    </citation>
    <scope>NUCLEOTIDE SEQUENCE [LARGE SCALE GENOMIC DNA]</scope>
    <source>
        <strain evidence="2 3">NBRC 108950</strain>
    </source>
</reference>
<keyword evidence="1" id="KW-0812">Transmembrane</keyword>
<evidence type="ECO:0000313" key="2">
    <source>
        <dbReference type="EMBL" id="GEP61221.1"/>
    </source>
</evidence>
<gene>
    <name evidence="2" type="ORF">RSO01_83870</name>
</gene>
<comment type="caution">
    <text evidence="2">The sequence shown here is derived from an EMBL/GenBank/DDBJ whole genome shotgun (WGS) entry which is preliminary data.</text>
</comment>
<name>A0A512NQK3_9HYPH</name>
<evidence type="ECO:0000256" key="1">
    <source>
        <dbReference type="SAM" id="Phobius"/>
    </source>
</evidence>
<dbReference type="AlphaFoldDB" id="A0A512NQK3"/>
<feature type="transmembrane region" description="Helical" evidence="1">
    <location>
        <begin position="59"/>
        <end position="82"/>
    </location>
</feature>
<organism evidence="2 3">
    <name type="scientific">Reyranella soli</name>
    <dbReference type="NCBI Taxonomy" id="1230389"/>
    <lineage>
        <taxon>Bacteria</taxon>
        <taxon>Pseudomonadati</taxon>
        <taxon>Pseudomonadota</taxon>
        <taxon>Alphaproteobacteria</taxon>
        <taxon>Hyphomicrobiales</taxon>
        <taxon>Reyranellaceae</taxon>
        <taxon>Reyranella</taxon>
    </lineage>
</organism>
<keyword evidence="1" id="KW-1133">Transmembrane helix</keyword>
<sequence>MSWLIVVTLGLFCVAGGAWGWWKGTKDLVDAMERDDRPIGMGRREYQHHLRRRYQRRRILLAFASSAFSGIAGFAVLMLMAAPAPAPEPVNRNRRYN</sequence>
<keyword evidence="1" id="KW-0472">Membrane</keyword>
<dbReference type="Proteomes" id="UP000321058">
    <property type="component" value="Unassembled WGS sequence"/>
</dbReference>
<evidence type="ECO:0000313" key="3">
    <source>
        <dbReference type="Proteomes" id="UP000321058"/>
    </source>
</evidence>
<dbReference type="EMBL" id="BKAJ01000207">
    <property type="protein sequence ID" value="GEP61221.1"/>
    <property type="molecule type" value="Genomic_DNA"/>
</dbReference>
<protein>
    <submittedName>
        <fullName evidence="2">Uncharacterized protein</fullName>
    </submittedName>
</protein>